<accession>A0A089QAJ9</accession>
<organism evidence="1 2">
    <name type="scientific">Methylobacterium oryzae CBMB20</name>
    <dbReference type="NCBI Taxonomy" id="693986"/>
    <lineage>
        <taxon>Bacteria</taxon>
        <taxon>Pseudomonadati</taxon>
        <taxon>Pseudomonadota</taxon>
        <taxon>Alphaproteobacteria</taxon>
        <taxon>Hyphomicrobiales</taxon>
        <taxon>Methylobacteriaceae</taxon>
        <taxon>Methylobacterium</taxon>
    </lineage>
</organism>
<name>A0A089QAJ9_9HYPH</name>
<dbReference type="AlphaFoldDB" id="A0A089QAJ9"/>
<protein>
    <submittedName>
        <fullName evidence="1">Protein of unassigned function</fullName>
    </submittedName>
</protein>
<dbReference type="RefSeq" id="WP_043354815.1">
    <property type="nucleotide sequence ID" value="NZ_CP003811.1"/>
</dbReference>
<evidence type="ECO:0000313" key="2">
    <source>
        <dbReference type="Proteomes" id="UP000029492"/>
    </source>
</evidence>
<dbReference type="Proteomes" id="UP000029492">
    <property type="component" value="Chromosome"/>
</dbReference>
<dbReference type="EMBL" id="CP003811">
    <property type="protein sequence ID" value="AIQ91619.1"/>
    <property type="molecule type" value="Genomic_DNA"/>
</dbReference>
<dbReference type="KEGG" id="mor:MOC_3864"/>
<evidence type="ECO:0000313" key="1">
    <source>
        <dbReference type="EMBL" id="AIQ91619.1"/>
    </source>
</evidence>
<keyword evidence="2" id="KW-1185">Reference proteome</keyword>
<sequence>MNLIGRIVTKILGNENRPVYRDDRNASSATPLGRLVTKILGK</sequence>
<dbReference type="GeneID" id="96603477"/>
<dbReference type="eggNOG" id="ENOG50310HU">
    <property type="taxonomic scope" value="Bacteria"/>
</dbReference>
<proteinExistence type="predicted"/>
<dbReference type="HOGENOM" id="CLU_3253980_0_0_5"/>
<reference evidence="1 2" key="1">
    <citation type="journal article" date="2014" name="PLoS ONE">
        <title>Genome Information of Methylobacterium oryzae, a Plant-Probiotic Methylotroph in the Phyllosphere.</title>
        <authorList>
            <person name="Kwak M.J."/>
            <person name="Jeong H."/>
            <person name="Madhaiyan M."/>
            <person name="Lee Y."/>
            <person name="Sa T.M."/>
            <person name="Oh T.K."/>
            <person name="Kim J.F."/>
        </authorList>
    </citation>
    <scope>NUCLEOTIDE SEQUENCE [LARGE SCALE GENOMIC DNA]</scope>
    <source>
        <strain evidence="1 2">CBMB20</strain>
    </source>
</reference>
<gene>
    <name evidence="1" type="ORF">MOC_3864</name>
</gene>